<accession>A0A419SZ76</accession>
<organism evidence="2 3">
    <name type="scientific">Thermohalobacter berrensis</name>
    <dbReference type="NCBI Taxonomy" id="99594"/>
    <lineage>
        <taxon>Bacteria</taxon>
        <taxon>Bacillati</taxon>
        <taxon>Bacillota</taxon>
        <taxon>Tissierellia</taxon>
        <taxon>Tissierellales</taxon>
        <taxon>Thermohalobacteraceae</taxon>
        <taxon>Thermohalobacter</taxon>
    </lineage>
</organism>
<dbReference type="EMBL" id="MCIB01000034">
    <property type="protein sequence ID" value="RKD30567.1"/>
    <property type="molecule type" value="Genomic_DNA"/>
</dbReference>
<keyword evidence="1" id="KW-1133">Transmembrane helix</keyword>
<dbReference type="AlphaFoldDB" id="A0A419SZ76"/>
<dbReference type="Proteomes" id="UP000284177">
    <property type="component" value="Unassembled WGS sequence"/>
</dbReference>
<comment type="caution">
    <text evidence="2">The sequence shown here is derived from an EMBL/GenBank/DDBJ whole genome shotgun (WGS) entry which is preliminary data.</text>
</comment>
<keyword evidence="1" id="KW-0812">Transmembrane</keyword>
<protein>
    <recommendedName>
        <fullName evidence="4">DUF3899 domain-containing protein</fullName>
    </recommendedName>
</protein>
<feature type="transmembrane region" description="Helical" evidence="1">
    <location>
        <begin position="43"/>
        <end position="61"/>
    </location>
</feature>
<name>A0A419SZ76_9FIRM</name>
<evidence type="ECO:0000313" key="2">
    <source>
        <dbReference type="EMBL" id="RKD30567.1"/>
    </source>
</evidence>
<dbReference type="OrthoDB" id="1953923at2"/>
<evidence type="ECO:0000313" key="3">
    <source>
        <dbReference type="Proteomes" id="UP000284177"/>
    </source>
</evidence>
<proteinExistence type="predicted"/>
<keyword evidence="3" id="KW-1185">Reference proteome</keyword>
<feature type="transmembrane region" description="Helical" evidence="1">
    <location>
        <begin position="103"/>
        <end position="120"/>
    </location>
</feature>
<evidence type="ECO:0000256" key="1">
    <source>
        <dbReference type="SAM" id="Phobius"/>
    </source>
</evidence>
<feature type="transmembrane region" description="Helical" evidence="1">
    <location>
        <begin position="12"/>
        <end position="37"/>
    </location>
</feature>
<gene>
    <name evidence="2" type="ORF">BET03_04315</name>
</gene>
<dbReference type="RefSeq" id="WP_120170043.1">
    <property type="nucleotide sequence ID" value="NZ_MCIB01000034.1"/>
</dbReference>
<keyword evidence="1" id="KW-0472">Membrane</keyword>
<sequence>MAKKKERLIRSYYFVLSLLLVLYIALSVTLNYFGYFSISNNKFTFFVITFTYYLIVKNLLVRYYKNKIFQIEPQLKKKDEKKKQQIKSFVPEEGEKWYKNVNLMYIIGIIIVVLLFSLFGR</sequence>
<evidence type="ECO:0008006" key="4">
    <source>
        <dbReference type="Google" id="ProtNLM"/>
    </source>
</evidence>
<reference evidence="2 3" key="1">
    <citation type="submission" date="2016-08" db="EMBL/GenBank/DDBJ databases">
        <title>Novel Firmicutes and Novel Genomes.</title>
        <authorList>
            <person name="Poppleton D.I."/>
            <person name="Gribaldo S."/>
        </authorList>
    </citation>
    <scope>NUCLEOTIDE SEQUENCE [LARGE SCALE GENOMIC DNA]</scope>
    <source>
        <strain evidence="2 3">CTT3</strain>
    </source>
</reference>